<dbReference type="EMBL" id="JBJDQH010000004">
    <property type="protein sequence ID" value="MFK4265609.1"/>
    <property type="molecule type" value="Genomic_DNA"/>
</dbReference>
<feature type="transmembrane region" description="Helical" evidence="7">
    <location>
        <begin position="119"/>
        <end position="144"/>
    </location>
</feature>
<dbReference type="PANTHER" id="PTHR30193:SF41">
    <property type="entry name" value="DIACETYLCHITOBIOSE UPTAKE SYSTEM PERMEASE PROTEIN NGCF"/>
    <property type="match status" value="1"/>
</dbReference>
<dbReference type="CDD" id="cd06261">
    <property type="entry name" value="TM_PBP2"/>
    <property type="match status" value="1"/>
</dbReference>
<feature type="compositionally biased region" description="Low complexity" evidence="8">
    <location>
        <begin position="1"/>
        <end position="14"/>
    </location>
</feature>
<organism evidence="10 11">
    <name type="scientific">Streptomyces milbemycinicus</name>
    <dbReference type="NCBI Taxonomy" id="476552"/>
    <lineage>
        <taxon>Bacteria</taxon>
        <taxon>Bacillati</taxon>
        <taxon>Actinomycetota</taxon>
        <taxon>Actinomycetes</taxon>
        <taxon>Kitasatosporales</taxon>
        <taxon>Streptomycetaceae</taxon>
        <taxon>Streptomyces</taxon>
    </lineage>
</organism>
<evidence type="ECO:0000313" key="10">
    <source>
        <dbReference type="EMBL" id="MFK4265609.1"/>
    </source>
</evidence>
<keyword evidence="6 7" id="KW-0472">Membrane</keyword>
<evidence type="ECO:0000256" key="4">
    <source>
        <dbReference type="ARBA" id="ARBA00022692"/>
    </source>
</evidence>
<gene>
    <name evidence="10" type="ORF">ACI2L5_11785</name>
</gene>
<feature type="transmembrane region" description="Helical" evidence="7">
    <location>
        <begin position="254"/>
        <end position="274"/>
    </location>
</feature>
<feature type="domain" description="ABC transmembrane type-1" evidence="9">
    <location>
        <begin position="116"/>
        <end position="329"/>
    </location>
</feature>
<evidence type="ECO:0000313" key="11">
    <source>
        <dbReference type="Proteomes" id="UP001620295"/>
    </source>
</evidence>
<comment type="caution">
    <text evidence="10">The sequence shown here is derived from an EMBL/GenBank/DDBJ whole genome shotgun (WGS) entry which is preliminary data.</text>
</comment>
<dbReference type="InterPro" id="IPR051393">
    <property type="entry name" value="ABC_transporter_permease"/>
</dbReference>
<dbReference type="PROSITE" id="PS50928">
    <property type="entry name" value="ABC_TM1"/>
    <property type="match status" value="1"/>
</dbReference>
<feature type="transmembrane region" description="Helical" evidence="7">
    <location>
        <begin position="156"/>
        <end position="176"/>
    </location>
</feature>
<comment type="similarity">
    <text evidence="7">Belongs to the binding-protein-dependent transport system permease family.</text>
</comment>
<dbReference type="InterPro" id="IPR035906">
    <property type="entry name" value="MetI-like_sf"/>
</dbReference>
<dbReference type="RefSeq" id="WP_404746182.1">
    <property type="nucleotide sequence ID" value="NZ_JBJDQH010000004.1"/>
</dbReference>
<evidence type="ECO:0000256" key="7">
    <source>
        <dbReference type="RuleBase" id="RU363032"/>
    </source>
</evidence>
<sequence>MADTSMADASIADASKADTSKAATMAAGPRPAPGSPGAAPPRLPWRRMMALKGASFTAPFFIGFALFTLAPVLLALRESLYSKQSSGLGFGEKTVEFTGFDNFARGLEDAHFWAAMLRVALFAAVAIPTIMLLSLMMALLLDALSHRLAARFRVPLLIPYMIPGIVAILIWIYIYSPVVGPLTPFLALFGVDADFYSGEMIWISLGNLLAWSSVGFNMLIVYSALQAVPREIFDSARVDGASEWRIAWSIKVPLVRRSLVLITVLSIIGTLQIFSDPMLFRTMTPETVTRDFTPIMAIYDWAFQQGEFNYAAALSIILALVVGAASAVFYKLTNKAPV</sequence>
<evidence type="ECO:0000256" key="8">
    <source>
        <dbReference type="SAM" id="MobiDB-lite"/>
    </source>
</evidence>
<proteinExistence type="inferred from homology"/>
<feature type="region of interest" description="Disordered" evidence="8">
    <location>
        <begin position="1"/>
        <end position="39"/>
    </location>
</feature>
<evidence type="ECO:0000259" key="9">
    <source>
        <dbReference type="PROSITE" id="PS50928"/>
    </source>
</evidence>
<feature type="transmembrane region" description="Helical" evidence="7">
    <location>
        <begin position="201"/>
        <end position="225"/>
    </location>
</feature>
<dbReference type="PANTHER" id="PTHR30193">
    <property type="entry name" value="ABC TRANSPORTER PERMEASE PROTEIN"/>
    <property type="match status" value="1"/>
</dbReference>
<keyword evidence="3" id="KW-1003">Cell membrane</keyword>
<dbReference type="Gene3D" id="1.10.3720.10">
    <property type="entry name" value="MetI-like"/>
    <property type="match status" value="1"/>
</dbReference>
<feature type="compositionally biased region" description="Low complexity" evidence="8">
    <location>
        <begin position="20"/>
        <end position="29"/>
    </location>
</feature>
<evidence type="ECO:0000256" key="5">
    <source>
        <dbReference type="ARBA" id="ARBA00022989"/>
    </source>
</evidence>
<evidence type="ECO:0000256" key="1">
    <source>
        <dbReference type="ARBA" id="ARBA00004651"/>
    </source>
</evidence>
<reference evidence="10 11" key="1">
    <citation type="submission" date="2024-11" db="EMBL/GenBank/DDBJ databases">
        <title>The Natural Products Discovery Center: Release of the First 8490 Sequenced Strains for Exploring Actinobacteria Biosynthetic Diversity.</title>
        <authorList>
            <person name="Kalkreuter E."/>
            <person name="Kautsar S.A."/>
            <person name="Yang D."/>
            <person name="Bader C.D."/>
            <person name="Teijaro C.N."/>
            <person name="Fluegel L."/>
            <person name="Davis C.M."/>
            <person name="Simpson J.R."/>
            <person name="Lauterbach L."/>
            <person name="Steele A.D."/>
            <person name="Gui C."/>
            <person name="Meng S."/>
            <person name="Li G."/>
            <person name="Viehrig K."/>
            <person name="Ye F."/>
            <person name="Su P."/>
            <person name="Kiefer A.F."/>
            <person name="Nichols A."/>
            <person name="Cepeda A.J."/>
            <person name="Yan W."/>
            <person name="Fan B."/>
            <person name="Jiang Y."/>
            <person name="Adhikari A."/>
            <person name="Zheng C.-J."/>
            <person name="Schuster L."/>
            <person name="Cowan T.M."/>
            <person name="Smanski M.J."/>
            <person name="Chevrette M.G."/>
            <person name="De Carvalho L.P.S."/>
            <person name="Shen B."/>
        </authorList>
    </citation>
    <scope>NUCLEOTIDE SEQUENCE [LARGE SCALE GENOMIC DNA]</scope>
    <source>
        <strain evidence="10 11">NPDC020863</strain>
    </source>
</reference>
<keyword evidence="2 7" id="KW-0813">Transport</keyword>
<protein>
    <submittedName>
        <fullName evidence="10">Carbohydrate ABC transporter permease</fullName>
    </submittedName>
</protein>
<evidence type="ECO:0000256" key="2">
    <source>
        <dbReference type="ARBA" id="ARBA00022448"/>
    </source>
</evidence>
<keyword evidence="4 7" id="KW-0812">Transmembrane</keyword>
<dbReference type="Pfam" id="PF00528">
    <property type="entry name" value="BPD_transp_1"/>
    <property type="match status" value="1"/>
</dbReference>
<feature type="compositionally biased region" description="Pro residues" evidence="8">
    <location>
        <begin position="30"/>
        <end position="39"/>
    </location>
</feature>
<accession>A0ABW8LI64</accession>
<keyword evidence="11" id="KW-1185">Reference proteome</keyword>
<dbReference type="SUPFAM" id="SSF161098">
    <property type="entry name" value="MetI-like"/>
    <property type="match status" value="1"/>
</dbReference>
<keyword evidence="5 7" id="KW-1133">Transmembrane helix</keyword>
<comment type="subcellular location">
    <subcellularLocation>
        <location evidence="1 7">Cell membrane</location>
        <topology evidence="1 7">Multi-pass membrane protein</topology>
    </subcellularLocation>
</comment>
<evidence type="ECO:0000256" key="3">
    <source>
        <dbReference type="ARBA" id="ARBA00022475"/>
    </source>
</evidence>
<name>A0ABW8LI64_9ACTN</name>
<dbReference type="InterPro" id="IPR000515">
    <property type="entry name" value="MetI-like"/>
</dbReference>
<dbReference type="Proteomes" id="UP001620295">
    <property type="component" value="Unassembled WGS sequence"/>
</dbReference>
<feature type="transmembrane region" description="Helical" evidence="7">
    <location>
        <begin position="310"/>
        <end position="330"/>
    </location>
</feature>
<feature type="transmembrane region" description="Helical" evidence="7">
    <location>
        <begin position="56"/>
        <end position="76"/>
    </location>
</feature>
<evidence type="ECO:0000256" key="6">
    <source>
        <dbReference type="ARBA" id="ARBA00023136"/>
    </source>
</evidence>